<dbReference type="AlphaFoldDB" id="A0A8H9I456"/>
<dbReference type="RefSeq" id="WP_189463795.1">
    <property type="nucleotide sequence ID" value="NZ_BMXN01000015.1"/>
</dbReference>
<gene>
    <name evidence="2" type="ORF">GCM10007157_24980</name>
</gene>
<dbReference type="PANTHER" id="PTHR46067">
    <property type="entry name" value="ACYL-COA N-ACYLTRANSFERASES (NAT) SUPERFAMILY PROTEIN"/>
    <property type="match status" value="1"/>
</dbReference>
<keyword evidence="3" id="KW-1185">Reference proteome</keyword>
<dbReference type="InterPro" id="IPR000182">
    <property type="entry name" value="GNAT_dom"/>
</dbReference>
<dbReference type="PANTHER" id="PTHR46067:SF27">
    <property type="entry name" value="ACYL-COA N-ACYLTRANSFERASES (NAT) SUPERFAMILY PROTEIN"/>
    <property type="match status" value="1"/>
</dbReference>
<dbReference type="Proteomes" id="UP000623776">
    <property type="component" value="Unassembled WGS sequence"/>
</dbReference>
<dbReference type="EMBL" id="BMXN01000015">
    <property type="protein sequence ID" value="GGW32241.1"/>
    <property type="molecule type" value="Genomic_DNA"/>
</dbReference>
<dbReference type="InterPro" id="IPR016181">
    <property type="entry name" value="Acyl_CoA_acyltransferase"/>
</dbReference>
<dbReference type="GO" id="GO:0016747">
    <property type="term" value="F:acyltransferase activity, transferring groups other than amino-acyl groups"/>
    <property type="evidence" value="ECO:0007669"/>
    <property type="project" value="InterPro"/>
</dbReference>
<dbReference type="Pfam" id="PF13302">
    <property type="entry name" value="Acetyltransf_3"/>
    <property type="match status" value="1"/>
</dbReference>
<dbReference type="Gene3D" id="3.40.630.30">
    <property type="match status" value="1"/>
</dbReference>
<name>A0A8H9I456_9GAMM</name>
<evidence type="ECO:0000259" key="1">
    <source>
        <dbReference type="PROSITE" id="PS51186"/>
    </source>
</evidence>
<evidence type="ECO:0000313" key="2">
    <source>
        <dbReference type="EMBL" id="GGW32241.1"/>
    </source>
</evidence>
<sequence length="171" mass="19567">MQHAKDLAFDLMCPEDSVDLLHFELAERVWFEQHIEARPERFYTPQGVAQHIVECLALHAQRRMSPLIVRWRGRIVGRANLRDIDNGQARVGYRIAQAACGQGLAHKALHRLIEDARCLYGITRLEAIVAEENAASRRVLEKAGFRAEQRLTAYSTVLGSPRDCQVFCRCW</sequence>
<reference evidence="3" key="1">
    <citation type="journal article" date="2019" name="Int. J. Syst. Evol. Microbiol.">
        <title>The Global Catalogue of Microorganisms (GCM) 10K type strain sequencing project: providing services to taxonomists for standard genome sequencing and annotation.</title>
        <authorList>
            <consortium name="The Broad Institute Genomics Platform"/>
            <consortium name="The Broad Institute Genome Sequencing Center for Infectious Disease"/>
            <person name="Wu L."/>
            <person name="Ma J."/>
        </authorList>
    </citation>
    <scope>NUCLEOTIDE SEQUENCE [LARGE SCALE GENOMIC DNA]</scope>
    <source>
        <strain evidence="3">KCTC 22154</strain>
    </source>
</reference>
<organism evidence="2 3">
    <name type="scientific">Vreelandella hamiltonii</name>
    <dbReference type="NCBI Taxonomy" id="502829"/>
    <lineage>
        <taxon>Bacteria</taxon>
        <taxon>Pseudomonadati</taxon>
        <taxon>Pseudomonadota</taxon>
        <taxon>Gammaproteobacteria</taxon>
        <taxon>Oceanospirillales</taxon>
        <taxon>Halomonadaceae</taxon>
        <taxon>Vreelandella</taxon>
    </lineage>
</organism>
<dbReference type="PROSITE" id="PS51186">
    <property type="entry name" value="GNAT"/>
    <property type="match status" value="1"/>
</dbReference>
<comment type="caution">
    <text evidence="2">The sequence shown here is derived from an EMBL/GenBank/DDBJ whole genome shotgun (WGS) entry which is preliminary data.</text>
</comment>
<feature type="domain" description="N-acetyltransferase" evidence="1">
    <location>
        <begin position="21"/>
        <end position="163"/>
    </location>
</feature>
<evidence type="ECO:0000313" key="3">
    <source>
        <dbReference type="Proteomes" id="UP000623776"/>
    </source>
</evidence>
<protein>
    <recommendedName>
        <fullName evidence="1">N-acetyltransferase domain-containing protein</fullName>
    </recommendedName>
</protein>
<proteinExistence type="predicted"/>
<accession>A0A8H9I456</accession>
<dbReference type="SUPFAM" id="SSF55729">
    <property type="entry name" value="Acyl-CoA N-acyltransferases (Nat)"/>
    <property type="match status" value="1"/>
</dbReference>